<keyword evidence="11 14" id="KW-0408">Iron</keyword>
<feature type="binding site" evidence="14">
    <location>
        <begin position="163"/>
        <end position="164"/>
    </location>
    <ligand>
        <name>S-adenosyl-L-methionine</name>
        <dbReference type="ChEBI" id="CHEBI:59789"/>
    </ligand>
</feature>
<evidence type="ECO:0000313" key="16">
    <source>
        <dbReference type="EMBL" id="SDU30538.1"/>
    </source>
</evidence>
<reference evidence="17" key="1">
    <citation type="submission" date="2016-10" db="EMBL/GenBank/DDBJ databases">
        <authorList>
            <person name="Varghese N."/>
            <person name="Submissions S."/>
        </authorList>
    </citation>
    <scope>NUCLEOTIDE SEQUENCE [LARGE SCALE GENOMIC DNA]</scope>
    <source>
        <strain evidence="17">DSM 3384</strain>
    </source>
</reference>
<dbReference type="GO" id="GO:0000049">
    <property type="term" value="F:tRNA binding"/>
    <property type="evidence" value="ECO:0007669"/>
    <property type="project" value="UniProtKB-UniRule"/>
</dbReference>
<dbReference type="GO" id="GO:0030488">
    <property type="term" value="P:tRNA methylation"/>
    <property type="evidence" value="ECO:0007669"/>
    <property type="project" value="UniProtKB-UniRule"/>
</dbReference>
<comment type="caution">
    <text evidence="14">Lacks conserved residue(s) required for the propagation of feature annotation.</text>
</comment>
<evidence type="ECO:0000313" key="17">
    <source>
        <dbReference type="Proteomes" id="UP000199608"/>
    </source>
</evidence>
<protein>
    <recommendedName>
        <fullName evidence="14">Probable dual-specificity RNA methyltransferase RlmN</fullName>
        <ecNumber evidence="14">2.1.1.192</ecNumber>
    </recommendedName>
    <alternativeName>
        <fullName evidence="14">23S rRNA (adenine(2503)-C(2))-methyltransferase</fullName>
    </alternativeName>
    <alternativeName>
        <fullName evidence="14">23S rRNA m2A2503 methyltransferase</fullName>
    </alternativeName>
    <alternativeName>
        <fullName evidence="14">Ribosomal RNA large subunit methyltransferase N</fullName>
    </alternativeName>
    <alternativeName>
        <fullName evidence="14">tRNA (adenine(37)-C(2))-methyltransferase</fullName>
    </alternativeName>
    <alternativeName>
        <fullName evidence="14">tRNA m2A37 methyltransferase</fullName>
    </alternativeName>
</protein>
<feature type="active site" description="Proton acceptor" evidence="14">
    <location>
        <position position="90"/>
    </location>
</feature>
<proteinExistence type="inferred from homology"/>
<comment type="miscellaneous">
    <text evidence="14">Reaction proceeds by a ping-pong mechanism involving intermediate methylation of a conserved cysteine residue.</text>
</comment>
<dbReference type="NCBIfam" id="TIGR00048">
    <property type="entry name" value="rRNA_mod_RlmN"/>
    <property type="match status" value="1"/>
</dbReference>
<dbReference type="SFLD" id="SFLDS00029">
    <property type="entry name" value="Radical_SAM"/>
    <property type="match status" value="1"/>
</dbReference>
<accession>A0A1H2HG66</accession>
<comment type="similarity">
    <text evidence="2 14">Belongs to the radical SAM superfamily. RlmN family.</text>
</comment>
<dbReference type="InterPro" id="IPR048641">
    <property type="entry name" value="RlmN_N"/>
</dbReference>
<comment type="catalytic activity">
    <reaction evidence="14">
        <text>adenosine(2503) in 23S rRNA + 2 reduced [2Fe-2S]-[ferredoxin] + 2 S-adenosyl-L-methionine = 2-methyladenosine(2503) in 23S rRNA + 5'-deoxyadenosine + L-methionine + 2 oxidized [2Fe-2S]-[ferredoxin] + S-adenosyl-L-homocysteine</text>
        <dbReference type="Rhea" id="RHEA:42916"/>
        <dbReference type="Rhea" id="RHEA-COMP:10000"/>
        <dbReference type="Rhea" id="RHEA-COMP:10001"/>
        <dbReference type="Rhea" id="RHEA-COMP:10152"/>
        <dbReference type="Rhea" id="RHEA-COMP:10282"/>
        <dbReference type="ChEBI" id="CHEBI:17319"/>
        <dbReference type="ChEBI" id="CHEBI:33737"/>
        <dbReference type="ChEBI" id="CHEBI:33738"/>
        <dbReference type="ChEBI" id="CHEBI:57844"/>
        <dbReference type="ChEBI" id="CHEBI:57856"/>
        <dbReference type="ChEBI" id="CHEBI:59789"/>
        <dbReference type="ChEBI" id="CHEBI:74411"/>
        <dbReference type="ChEBI" id="CHEBI:74497"/>
        <dbReference type="EC" id="2.1.1.192"/>
    </reaction>
</comment>
<feature type="binding site" evidence="14">
    <location>
        <position position="110"/>
    </location>
    <ligand>
        <name>[4Fe-4S] cluster</name>
        <dbReference type="ChEBI" id="CHEBI:49883"/>
        <note>4Fe-4S-S-AdoMet</note>
    </ligand>
</feature>
<organism evidence="16 17">
    <name type="scientific">Desulfobacula phenolica</name>
    <dbReference type="NCBI Taxonomy" id="90732"/>
    <lineage>
        <taxon>Bacteria</taxon>
        <taxon>Pseudomonadati</taxon>
        <taxon>Thermodesulfobacteriota</taxon>
        <taxon>Desulfobacteria</taxon>
        <taxon>Desulfobacterales</taxon>
        <taxon>Desulfobacteraceae</taxon>
        <taxon>Desulfobacula</taxon>
    </lineage>
</organism>
<evidence type="ECO:0000256" key="11">
    <source>
        <dbReference type="ARBA" id="ARBA00023004"/>
    </source>
</evidence>
<keyword evidence="9 14" id="KW-0819">tRNA processing</keyword>
<dbReference type="PANTHER" id="PTHR30544:SF5">
    <property type="entry name" value="RADICAL SAM CORE DOMAIN-CONTAINING PROTEIN"/>
    <property type="match status" value="1"/>
</dbReference>
<dbReference type="Gene3D" id="1.10.150.530">
    <property type="match status" value="1"/>
</dbReference>
<dbReference type="Pfam" id="PF21016">
    <property type="entry name" value="RlmN_N"/>
    <property type="match status" value="1"/>
</dbReference>
<keyword evidence="3 14" id="KW-0004">4Fe-4S</keyword>
<dbReference type="GO" id="GO:0002935">
    <property type="term" value="F:tRNA (adenine(37)-C2)-methyltransferase activity"/>
    <property type="evidence" value="ECO:0007669"/>
    <property type="project" value="UniProtKB-UniRule"/>
</dbReference>
<dbReference type="PANTHER" id="PTHR30544">
    <property type="entry name" value="23S RRNA METHYLTRANSFERASE"/>
    <property type="match status" value="1"/>
</dbReference>
<evidence type="ECO:0000256" key="14">
    <source>
        <dbReference type="HAMAP-Rule" id="MF_01849"/>
    </source>
</evidence>
<dbReference type="Proteomes" id="UP000199608">
    <property type="component" value="Unassembled WGS sequence"/>
</dbReference>
<name>A0A1H2HG66_9BACT</name>
<dbReference type="GO" id="GO:0051539">
    <property type="term" value="F:4 iron, 4 sulfur cluster binding"/>
    <property type="evidence" value="ECO:0007669"/>
    <property type="project" value="UniProtKB-UniRule"/>
</dbReference>
<evidence type="ECO:0000256" key="1">
    <source>
        <dbReference type="ARBA" id="ARBA00004496"/>
    </source>
</evidence>
<keyword evidence="5 14" id="KW-0698">rRNA processing</keyword>
<dbReference type="FunFam" id="3.20.20.70:FF:000014">
    <property type="entry name" value="Probable dual-specificity RNA methyltransferase RlmN"/>
    <property type="match status" value="1"/>
</dbReference>
<dbReference type="Gene3D" id="3.20.20.70">
    <property type="entry name" value="Aldolase class I"/>
    <property type="match status" value="1"/>
</dbReference>
<feature type="binding site" evidence="14">
    <location>
        <position position="294"/>
    </location>
    <ligand>
        <name>S-adenosyl-L-methionine</name>
        <dbReference type="ChEBI" id="CHEBI:59789"/>
    </ligand>
</feature>
<evidence type="ECO:0000256" key="9">
    <source>
        <dbReference type="ARBA" id="ARBA00022694"/>
    </source>
</evidence>
<evidence type="ECO:0000256" key="2">
    <source>
        <dbReference type="ARBA" id="ARBA00007544"/>
    </source>
</evidence>
<dbReference type="RefSeq" id="WP_092234343.1">
    <property type="nucleotide sequence ID" value="NZ_FNLL01000006.1"/>
</dbReference>
<dbReference type="EC" id="2.1.1.192" evidence="14"/>
<sequence>MENILNFTRDDLGVWLDNKGIRPFRAGQIFKWIYIRQADEFEQMTDLSKALRKTLADHFLIERLILEKHLVSADGTEKFLHQLVDGQHVESVLIPAKDHFTLCVSSQVGCAQNCQFCLTAKGGLVRNLSVCEIISQVRDARYYLIQKGIDPLKLSNIVFMGMGEPLANYKNLLKALKIITDGDYGLKFATRRVTVSTCGLVPKITQLGLDTDVNLAVSLNATTDKMRSSLMPINKKYSLSQLLEACRTFAMKPRNKITFEYILMKGVNDSKGDALRLVKLLTPIKAKVNLIPFNEHDKSDFSRPSKIEVSDFLQILLDRNLTAITRKSKGDDILAACGQLKAKLIT</sequence>
<dbReference type="SUPFAM" id="SSF102114">
    <property type="entry name" value="Radical SAM enzymes"/>
    <property type="match status" value="1"/>
</dbReference>
<evidence type="ECO:0000256" key="4">
    <source>
        <dbReference type="ARBA" id="ARBA00022490"/>
    </source>
</evidence>
<dbReference type="InterPro" id="IPR058240">
    <property type="entry name" value="rSAM_sf"/>
</dbReference>
<gene>
    <name evidence="14" type="primary">rlmN</name>
    <name evidence="16" type="ORF">SAMN04487931_106213</name>
</gene>
<dbReference type="GO" id="GO:0070040">
    <property type="term" value="F:rRNA (adenine(2503)-C2-)-methyltransferase activity"/>
    <property type="evidence" value="ECO:0007669"/>
    <property type="project" value="UniProtKB-UniRule"/>
</dbReference>
<feature type="domain" description="Radical SAM core" evidence="15">
    <location>
        <begin position="96"/>
        <end position="332"/>
    </location>
</feature>
<evidence type="ECO:0000256" key="3">
    <source>
        <dbReference type="ARBA" id="ARBA00022485"/>
    </source>
</evidence>
<dbReference type="SFLD" id="SFLDF00275">
    <property type="entry name" value="adenosine_C2_methyltransferase"/>
    <property type="match status" value="1"/>
</dbReference>
<dbReference type="SMART" id="SM00729">
    <property type="entry name" value="Elp3"/>
    <property type="match status" value="1"/>
</dbReference>
<feature type="binding site" evidence="14">
    <location>
        <begin position="218"/>
        <end position="220"/>
    </location>
    <ligand>
        <name>S-adenosyl-L-methionine</name>
        <dbReference type="ChEBI" id="CHEBI:59789"/>
    </ligand>
</feature>
<dbReference type="GO" id="GO:0005737">
    <property type="term" value="C:cytoplasm"/>
    <property type="evidence" value="ECO:0007669"/>
    <property type="project" value="UniProtKB-SubCell"/>
</dbReference>
<dbReference type="InterPro" id="IPR004383">
    <property type="entry name" value="rRNA_lsu_MTrfase_RlmN/Cfr"/>
</dbReference>
<dbReference type="InterPro" id="IPR007197">
    <property type="entry name" value="rSAM"/>
</dbReference>
<evidence type="ECO:0000256" key="5">
    <source>
        <dbReference type="ARBA" id="ARBA00022552"/>
    </source>
</evidence>
<evidence type="ECO:0000259" key="15">
    <source>
        <dbReference type="PROSITE" id="PS51918"/>
    </source>
</evidence>
<dbReference type="GO" id="GO:0046872">
    <property type="term" value="F:metal ion binding"/>
    <property type="evidence" value="ECO:0007669"/>
    <property type="project" value="UniProtKB-KW"/>
</dbReference>
<evidence type="ECO:0000256" key="10">
    <source>
        <dbReference type="ARBA" id="ARBA00022723"/>
    </source>
</evidence>
<dbReference type="InterPro" id="IPR013785">
    <property type="entry name" value="Aldolase_TIM"/>
</dbReference>
<evidence type="ECO:0000256" key="13">
    <source>
        <dbReference type="ARBA" id="ARBA00023157"/>
    </source>
</evidence>
<evidence type="ECO:0000256" key="7">
    <source>
        <dbReference type="ARBA" id="ARBA00022679"/>
    </source>
</evidence>
<dbReference type="InterPro" id="IPR027492">
    <property type="entry name" value="RNA_MTrfase_RlmN"/>
</dbReference>
<keyword evidence="4 14" id="KW-0963">Cytoplasm</keyword>
<keyword evidence="8 14" id="KW-0949">S-adenosyl-L-methionine</keyword>
<dbReference type="EMBL" id="FNLL01000006">
    <property type="protein sequence ID" value="SDU30538.1"/>
    <property type="molecule type" value="Genomic_DNA"/>
</dbReference>
<dbReference type="InterPro" id="IPR006638">
    <property type="entry name" value="Elp3/MiaA/NifB-like_rSAM"/>
</dbReference>
<evidence type="ECO:0000256" key="6">
    <source>
        <dbReference type="ARBA" id="ARBA00022603"/>
    </source>
</evidence>
<keyword evidence="12 14" id="KW-0411">Iron-sulfur</keyword>
<comment type="subcellular location">
    <subcellularLocation>
        <location evidence="1 14">Cytoplasm</location>
    </subcellularLocation>
</comment>
<dbReference type="Pfam" id="PF04055">
    <property type="entry name" value="Radical_SAM"/>
    <property type="match status" value="1"/>
</dbReference>
<comment type="function">
    <text evidence="14">Specifically methylates position 2 of adenine 2503 in 23S rRNA and position 2 of adenine 37 in tRNAs.</text>
</comment>
<dbReference type="GO" id="GO:0070475">
    <property type="term" value="P:rRNA base methylation"/>
    <property type="evidence" value="ECO:0007669"/>
    <property type="project" value="UniProtKB-UniRule"/>
</dbReference>
<evidence type="ECO:0000256" key="8">
    <source>
        <dbReference type="ARBA" id="ARBA00022691"/>
    </source>
</evidence>
<feature type="binding site" evidence="14">
    <location>
        <position position="117"/>
    </location>
    <ligand>
        <name>[4Fe-4S] cluster</name>
        <dbReference type="ChEBI" id="CHEBI:49883"/>
        <note>4Fe-4S-S-AdoMet</note>
    </ligand>
</feature>
<dbReference type="HAMAP" id="MF_01849">
    <property type="entry name" value="RNA_methyltr_RlmN"/>
    <property type="match status" value="1"/>
</dbReference>
<keyword evidence="13 14" id="KW-1015">Disulfide bond</keyword>
<dbReference type="GO" id="GO:0019843">
    <property type="term" value="F:rRNA binding"/>
    <property type="evidence" value="ECO:0007669"/>
    <property type="project" value="UniProtKB-UniRule"/>
</dbReference>
<dbReference type="PROSITE" id="PS51918">
    <property type="entry name" value="RADICAL_SAM"/>
    <property type="match status" value="1"/>
</dbReference>
<feature type="binding site" evidence="14">
    <location>
        <position position="114"/>
    </location>
    <ligand>
        <name>[4Fe-4S] cluster</name>
        <dbReference type="ChEBI" id="CHEBI:49883"/>
        <note>4Fe-4S-S-AdoMet</note>
    </ligand>
</feature>
<dbReference type="AlphaFoldDB" id="A0A1H2HG66"/>
<dbReference type="InterPro" id="IPR040072">
    <property type="entry name" value="Methyltransferase_A"/>
</dbReference>
<evidence type="ECO:0000256" key="12">
    <source>
        <dbReference type="ARBA" id="ARBA00023014"/>
    </source>
</evidence>
<keyword evidence="7 14" id="KW-0808">Transferase</keyword>
<feature type="binding site" evidence="14">
    <location>
        <position position="196"/>
    </location>
    <ligand>
        <name>S-adenosyl-L-methionine</name>
        <dbReference type="ChEBI" id="CHEBI:59789"/>
    </ligand>
</feature>
<keyword evidence="6 14" id="KW-0489">Methyltransferase</keyword>
<keyword evidence="17" id="KW-1185">Reference proteome</keyword>
<dbReference type="SFLD" id="SFLDG01062">
    <property type="entry name" value="methyltransferase_(Class_A)"/>
    <property type="match status" value="1"/>
</dbReference>
<comment type="cofactor">
    <cofactor evidence="14">
        <name>[4Fe-4S] cluster</name>
        <dbReference type="ChEBI" id="CHEBI:49883"/>
    </cofactor>
    <text evidence="14">Binds 1 [4Fe-4S] cluster. The cluster is coordinated with 3 cysteines and an exchangeable S-adenosyl-L-methionine.</text>
</comment>
<dbReference type="PIRSF" id="PIRSF006004">
    <property type="entry name" value="CHP00048"/>
    <property type="match status" value="1"/>
</dbReference>
<keyword evidence="10 14" id="KW-0479">Metal-binding</keyword>
<feature type="active site" description="S-methylcysteine intermediate" evidence="14">
    <location>
        <position position="337"/>
    </location>
</feature>
<comment type="catalytic activity">
    <reaction evidence="14">
        <text>adenosine(37) in tRNA + 2 reduced [2Fe-2S]-[ferredoxin] + 2 S-adenosyl-L-methionine = 2-methyladenosine(37) in tRNA + 5'-deoxyadenosine + L-methionine + 2 oxidized [2Fe-2S]-[ferredoxin] + S-adenosyl-L-homocysteine</text>
        <dbReference type="Rhea" id="RHEA:43332"/>
        <dbReference type="Rhea" id="RHEA-COMP:10000"/>
        <dbReference type="Rhea" id="RHEA-COMP:10001"/>
        <dbReference type="Rhea" id="RHEA-COMP:10162"/>
        <dbReference type="Rhea" id="RHEA-COMP:10485"/>
        <dbReference type="ChEBI" id="CHEBI:17319"/>
        <dbReference type="ChEBI" id="CHEBI:33737"/>
        <dbReference type="ChEBI" id="CHEBI:33738"/>
        <dbReference type="ChEBI" id="CHEBI:57844"/>
        <dbReference type="ChEBI" id="CHEBI:57856"/>
        <dbReference type="ChEBI" id="CHEBI:59789"/>
        <dbReference type="ChEBI" id="CHEBI:74411"/>
        <dbReference type="ChEBI" id="CHEBI:74497"/>
        <dbReference type="EC" id="2.1.1.192"/>
    </reaction>
</comment>